<name>A0A2S7SSV4_9BACT</name>
<dbReference type="Proteomes" id="UP000239872">
    <property type="component" value="Unassembled WGS sequence"/>
</dbReference>
<keyword evidence="9" id="KW-1185">Reference proteome</keyword>
<sequence>MPTPKKLSELVNEIDATIRNRFVGQAFWIKAEITDVKKQPDKRWCFLKFIEKDRNLITTEMGGVFWSNSYNQMENFEAATRQQFASGLEITCLVKVVFHKRFGMRLEVMEIDFAYEVGKLENERKQILERLVKEGIAVNPEGSSRYYTQNNTLEMPMVFERIALIASANTDGYRDFRKVIENNKYGYHFSVTDFSTQIQGDAASALIVERLHSIYKLKEQFDIVVIVRGGGSDTDFKSFNDFELAKAVALFPVPILTGIGHDRNTSITDLMARQHKTPTEVATFVIDYNGDFENAVMQLHDRILVTSERLIDRARRSLDTYKRIIASSSPETIMNRGFAIIRSNGKIVVDAKDIAVGAEIETIMKQDTILSTVTQKQDNGNTNI</sequence>
<organism evidence="8 9">
    <name type="scientific">Flavipsychrobacter stenotrophus</name>
    <dbReference type="NCBI Taxonomy" id="2077091"/>
    <lineage>
        <taxon>Bacteria</taxon>
        <taxon>Pseudomonadati</taxon>
        <taxon>Bacteroidota</taxon>
        <taxon>Chitinophagia</taxon>
        <taxon>Chitinophagales</taxon>
        <taxon>Chitinophagaceae</taxon>
        <taxon>Flavipsychrobacter</taxon>
    </lineage>
</organism>
<reference evidence="8 9" key="1">
    <citation type="submission" date="2018-01" db="EMBL/GenBank/DDBJ databases">
        <title>A novel member of the phylum Bacteroidetes isolated from glacier ice.</title>
        <authorList>
            <person name="Liu Q."/>
            <person name="Xin Y.-H."/>
        </authorList>
    </citation>
    <scope>NUCLEOTIDE SEQUENCE [LARGE SCALE GENOMIC DNA]</scope>
    <source>
        <strain evidence="8 9">RB1R16</strain>
    </source>
</reference>
<feature type="domain" description="OB-fold nucleic acid binding" evidence="7">
    <location>
        <begin position="7"/>
        <end position="111"/>
    </location>
</feature>
<dbReference type="GO" id="GO:0006308">
    <property type="term" value="P:DNA catabolic process"/>
    <property type="evidence" value="ECO:0007669"/>
    <property type="project" value="UniProtKB-UniRule"/>
</dbReference>
<dbReference type="AlphaFoldDB" id="A0A2S7SSV4"/>
<keyword evidence="3" id="KW-0378">Hydrolase</keyword>
<evidence type="ECO:0000256" key="5">
    <source>
        <dbReference type="NCBIfam" id="TIGR00237"/>
    </source>
</evidence>
<keyword evidence="4" id="KW-0269">Exonuclease</keyword>
<dbReference type="RefSeq" id="WP_105040459.1">
    <property type="nucleotide sequence ID" value="NZ_PPSL01000005.1"/>
</dbReference>
<evidence type="ECO:0000259" key="7">
    <source>
        <dbReference type="Pfam" id="PF13742"/>
    </source>
</evidence>
<evidence type="ECO:0000256" key="3">
    <source>
        <dbReference type="ARBA" id="ARBA00022801"/>
    </source>
</evidence>
<dbReference type="OrthoDB" id="9802795at2"/>
<dbReference type="Pfam" id="PF13742">
    <property type="entry name" value="tRNA_anti_2"/>
    <property type="match status" value="1"/>
</dbReference>
<dbReference type="GO" id="GO:0009318">
    <property type="term" value="C:exodeoxyribonuclease VII complex"/>
    <property type="evidence" value="ECO:0007669"/>
    <property type="project" value="UniProtKB-UniRule"/>
</dbReference>
<accession>A0A2S7SSV4</accession>
<dbReference type="InterPro" id="IPR020579">
    <property type="entry name" value="Exonuc_VII_lsu_C"/>
</dbReference>
<dbReference type="GO" id="GO:0008855">
    <property type="term" value="F:exodeoxyribonuclease VII activity"/>
    <property type="evidence" value="ECO:0007669"/>
    <property type="project" value="UniProtKB-UniRule"/>
</dbReference>
<dbReference type="EMBL" id="PPSL01000005">
    <property type="protein sequence ID" value="PQJ09687.1"/>
    <property type="molecule type" value="Genomic_DNA"/>
</dbReference>
<keyword evidence="1" id="KW-0963">Cytoplasm</keyword>
<comment type="caution">
    <text evidence="8">The sequence shown here is derived from an EMBL/GenBank/DDBJ whole genome shotgun (WGS) entry which is preliminary data.</text>
</comment>
<dbReference type="PANTHER" id="PTHR30008">
    <property type="entry name" value="EXODEOXYRIBONUCLEASE 7 LARGE SUBUNIT"/>
    <property type="match status" value="1"/>
</dbReference>
<dbReference type="NCBIfam" id="TIGR00237">
    <property type="entry name" value="xseA"/>
    <property type="match status" value="1"/>
</dbReference>
<evidence type="ECO:0000256" key="2">
    <source>
        <dbReference type="ARBA" id="ARBA00022722"/>
    </source>
</evidence>
<dbReference type="Pfam" id="PF02601">
    <property type="entry name" value="Exonuc_VII_L"/>
    <property type="match status" value="1"/>
</dbReference>
<evidence type="ECO:0000256" key="1">
    <source>
        <dbReference type="ARBA" id="ARBA00022490"/>
    </source>
</evidence>
<gene>
    <name evidence="8" type="primary">xseA</name>
    <name evidence="8" type="ORF">CJD36_017295</name>
</gene>
<protein>
    <recommendedName>
        <fullName evidence="5">Exodeoxyribonuclease VII large subunit</fullName>
        <ecNumber evidence="5">3.1.11.6</ecNumber>
    </recommendedName>
</protein>
<evidence type="ECO:0000313" key="9">
    <source>
        <dbReference type="Proteomes" id="UP000239872"/>
    </source>
</evidence>
<evidence type="ECO:0000313" key="8">
    <source>
        <dbReference type="EMBL" id="PQJ09687.1"/>
    </source>
</evidence>
<proteinExistence type="predicted"/>
<dbReference type="EC" id="3.1.11.6" evidence="5"/>
<evidence type="ECO:0000256" key="4">
    <source>
        <dbReference type="ARBA" id="ARBA00022839"/>
    </source>
</evidence>
<dbReference type="GO" id="GO:0003676">
    <property type="term" value="F:nucleic acid binding"/>
    <property type="evidence" value="ECO:0007669"/>
    <property type="project" value="InterPro"/>
</dbReference>
<dbReference type="InterPro" id="IPR003753">
    <property type="entry name" value="Exonuc_VII_L"/>
</dbReference>
<keyword evidence="2" id="KW-0540">Nuclease</keyword>
<evidence type="ECO:0000259" key="6">
    <source>
        <dbReference type="Pfam" id="PF02601"/>
    </source>
</evidence>
<dbReference type="InterPro" id="IPR025824">
    <property type="entry name" value="OB-fold_nuc-bd_dom"/>
</dbReference>
<feature type="domain" description="Exonuclease VII large subunit C-terminal" evidence="6">
    <location>
        <begin position="148"/>
        <end position="323"/>
    </location>
</feature>
<dbReference type="PANTHER" id="PTHR30008:SF0">
    <property type="entry name" value="EXODEOXYRIBONUCLEASE 7 LARGE SUBUNIT"/>
    <property type="match status" value="1"/>
</dbReference>